<reference evidence="1" key="1">
    <citation type="journal article" date="2021" name="Proc. Natl. Acad. Sci. U.S.A.">
        <title>A Catalog of Tens of Thousands of Viruses from Human Metagenomes Reveals Hidden Associations with Chronic Diseases.</title>
        <authorList>
            <person name="Tisza M.J."/>
            <person name="Buck C.B."/>
        </authorList>
    </citation>
    <scope>NUCLEOTIDE SEQUENCE</scope>
    <source>
        <strain evidence="1">Ctgn638</strain>
    </source>
</reference>
<protein>
    <submittedName>
        <fullName evidence="1">Uncharacterized protein</fullName>
    </submittedName>
</protein>
<evidence type="ECO:0000313" key="1">
    <source>
        <dbReference type="EMBL" id="DAF63907.1"/>
    </source>
</evidence>
<dbReference type="EMBL" id="BK032845">
    <property type="protein sequence ID" value="DAF63907.1"/>
    <property type="molecule type" value="Genomic_DNA"/>
</dbReference>
<organism evidence="1">
    <name type="scientific">Siphoviridae sp. ctgn638</name>
    <dbReference type="NCBI Taxonomy" id="2827913"/>
    <lineage>
        <taxon>Viruses</taxon>
        <taxon>Duplodnaviria</taxon>
        <taxon>Heunggongvirae</taxon>
        <taxon>Uroviricota</taxon>
        <taxon>Caudoviricetes</taxon>
    </lineage>
</organism>
<accession>A0A8S5TLH6</accession>
<sequence>MNELAKRYQEKQNILIDLKRMYKTDKKDFKENFIKLSIIDRANVMAFLLMNDKKFYFKVKKLIG</sequence>
<name>A0A8S5TLH6_9CAUD</name>
<proteinExistence type="predicted"/>